<keyword evidence="3" id="KW-0233">DNA recombination</keyword>
<evidence type="ECO:0000256" key="4">
    <source>
        <dbReference type="PROSITE-ProRule" id="PRU01248"/>
    </source>
</evidence>
<dbReference type="InterPro" id="IPR013762">
    <property type="entry name" value="Integrase-like_cat_sf"/>
</dbReference>
<dbReference type="InterPro" id="IPR050090">
    <property type="entry name" value="Tyrosine_recombinase_XerCD"/>
</dbReference>
<accession>A0A3A6Q0H6</accession>
<protein>
    <submittedName>
        <fullName evidence="7">Recombinase</fullName>
    </submittedName>
</protein>
<keyword evidence="8" id="KW-1185">Reference proteome</keyword>
<gene>
    <name evidence="7" type="ORF">DM826_00880</name>
</gene>
<dbReference type="InterPro" id="IPR044068">
    <property type="entry name" value="CB"/>
</dbReference>
<dbReference type="PANTHER" id="PTHR30349">
    <property type="entry name" value="PHAGE INTEGRASE-RELATED"/>
    <property type="match status" value="1"/>
</dbReference>
<dbReference type="PROSITE" id="PS51898">
    <property type="entry name" value="TYR_RECOMBINASE"/>
    <property type="match status" value="1"/>
</dbReference>
<dbReference type="InterPro" id="IPR002104">
    <property type="entry name" value="Integrase_catalytic"/>
</dbReference>
<dbReference type="Pfam" id="PF13495">
    <property type="entry name" value="Phage_int_SAM_4"/>
    <property type="match status" value="1"/>
</dbReference>
<keyword evidence="1" id="KW-0229">DNA integration</keyword>
<comment type="caution">
    <text evidence="7">The sequence shown here is derived from an EMBL/GenBank/DDBJ whole genome shotgun (WGS) entry which is preliminary data.</text>
</comment>
<dbReference type="GO" id="GO:0015074">
    <property type="term" value="P:DNA integration"/>
    <property type="evidence" value="ECO:0007669"/>
    <property type="project" value="UniProtKB-KW"/>
</dbReference>
<evidence type="ECO:0000259" key="5">
    <source>
        <dbReference type="PROSITE" id="PS51898"/>
    </source>
</evidence>
<evidence type="ECO:0000256" key="1">
    <source>
        <dbReference type="ARBA" id="ARBA00022908"/>
    </source>
</evidence>
<evidence type="ECO:0000256" key="2">
    <source>
        <dbReference type="ARBA" id="ARBA00023125"/>
    </source>
</evidence>
<dbReference type="Pfam" id="PF00589">
    <property type="entry name" value="Phage_integrase"/>
    <property type="match status" value="1"/>
</dbReference>
<dbReference type="Gene3D" id="1.10.150.130">
    <property type="match status" value="1"/>
</dbReference>
<dbReference type="CDD" id="cd00397">
    <property type="entry name" value="DNA_BRE_C"/>
    <property type="match status" value="1"/>
</dbReference>
<feature type="domain" description="Tyr recombinase" evidence="5">
    <location>
        <begin position="115"/>
        <end position="309"/>
    </location>
</feature>
<dbReference type="PANTHER" id="PTHR30349:SF92">
    <property type="entry name" value="SITE-SPECIFIC RECOMBINASE"/>
    <property type="match status" value="1"/>
</dbReference>
<dbReference type="InterPro" id="IPR011010">
    <property type="entry name" value="DNA_brk_join_enz"/>
</dbReference>
<dbReference type="AlphaFoldDB" id="A0A3A6Q0H6"/>
<dbReference type="GO" id="GO:0003677">
    <property type="term" value="F:DNA binding"/>
    <property type="evidence" value="ECO:0007669"/>
    <property type="project" value="UniProtKB-UniRule"/>
</dbReference>
<organism evidence="7 8">
    <name type="scientific">Halonotius aquaticus</name>
    <dbReference type="NCBI Taxonomy" id="2216978"/>
    <lineage>
        <taxon>Archaea</taxon>
        <taxon>Methanobacteriati</taxon>
        <taxon>Methanobacteriota</taxon>
        <taxon>Stenosarchaea group</taxon>
        <taxon>Halobacteria</taxon>
        <taxon>Halobacteriales</taxon>
        <taxon>Haloferacaceae</taxon>
        <taxon>Halonotius</taxon>
    </lineage>
</organism>
<dbReference type="RefSeq" id="WP_120100318.1">
    <property type="nucleotide sequence ID" value="NZ_QKNY01000002.1"/>
</dbReference>
<dbReference type="Gene3D" id="1.10.443.10">
    <property type="entry name" value="Intergrase catalytic core"/>
    <property type="match status" value="1"/>
</dbReference>
<name>A0A3A6Q0H6_9EURY</name>
<dbReference type="InterPro" id="IPR010998">
    <property type="entry name" value="Integrase_recombinase_N"/>
</dbReference>
<sequence>MSAELAAEIDELLTEYIKDAKLRGKAESTLDTYESYLRYTFKYLDCHPEELGKSELKDFLYHLQKKKDGRRGNKNGVSGKTIDGYFSALSSFYGYLTYEEKLSRNPVSPFQERYLDNDTTSGDEERQLISVSEMAGLVMSVMKTRDKAIILLFAKTGVRRKELIQIDVQDIDWEQQSIRLKPTAKRTNQIVFFDDECGRVLKKWLEIRNEAGPETDALFTNQENERLQRNGVYSVVTKHAENIGLHDPDSDRLTERFTPHCFRHWFTTHLRRSEMKREYIKELRGDKREVDPMETYNHIDREKLRESYLTHIPQLNV</sequence>
<feature type="domain" description="Core-binding (CB)" evidence="6">
    <location>
        <begin position="7"/>
        <end position="97"/>
    </location>
</feature>
<dbReference type="InterPro" id="IPR004107">
    <property type="entry name" value="Integrase_SAM-like_N"/>
</dbReference>
<dbReference type="EMBL" id="QKNY01000002">
    <property type="protein sequence ID" value="RJX45016.1"/>
    <property type="molecule type" value="Genomic_DNA"/>
</dbReference>
<evidence type="ECO:0000259" key="6">
    <source>
        <dbReference type="PROSITE" id="PS51900"/>
    </source>
</evidence>
<dbReference type="GO" id="GO:0006310">
    <property type="term" value="P:DNA recombination"/>
    <property type="evidence" value="ECO:0007669"/>
    <property type="project" value="UniProtKB-KW"/>
</dbReference>
<dbReference type="SUPFAM" id="SSF56349">
    <property type="entry name" value="DNA breaking-rejoining enzymes"/>
    <property type="match status" value="1"/>
</dbReference>
<dbReference type="OrthoDB" id="142231at2157"/>
<evidence type="ECO:0000256" key="3">
    <source>
        <dbReference type="ARBA" id="ARBA00023172"/>
    </source>
</evidence>
<keyword evidence="2 4" id="KW-0238">DNA-binding</keyword>
<reference evidence="7 8" key="1">
    <citation type="submission" date="2018-06" db="EMBL/GenBank/DDBJ databases">
        <title>Halonotius sp. F13-13 a new haloarchaeeon isolated from a solar saltern from Isla Cristina, Huelva, Spain.</title>
        <authorList>
            <person name="Duran-Viseras A."/>
            <person name="Sanchez-Porro C."/>
            <person name="Ventosa A."/>
        </authorList>
    </citation>
    <scope>NUCLEOTIDE SEQUENCE [LARGE SCALE GENOMIC DNA]</scope>
    <source>
        <strain evidence="7 8">F13-13</strain>
    </source>
</reference>
<evidence type="ECO:0000313" key="8">
    <source>
        <dbReference type="Proteomes" id="UP000276588"/>
    </source>
</evidence>
<evidence type="ECO:0000313" key="7">
    <source>
        <dbReference type="EMBL" id="RJX45016.1"/>
    </source>
</evidence>
<proteinExistence type="predicted"/>
<dbReference type="Proteomes" id="UP000276588">
    <property type="component" value="Unassembled WGS sequence"/>
</dbReference>
<dbReference type="PROSITE" id="PS51900">
    <property type="entry name" value="CB"/>
    <property type="match status" value="1"/>
</dbReference>